<accession>A0A839F0C6</accession>
<dbReference type="AlphaFoldDB" id="A0A839F0C6"/>
<dbReference type="Proteomes" id="UP000550401">
    <property type="component" value="Unassembled WGS sequence"/>
</dbReference>
<organism evidence="2 3">
    <name type="scientific">Dokdonella fugitiva</name>
    <dbReference type="NCBI Taxonomy" id="328517"/>
    <lineage>
        <taxon>Bacteria</taxon>
        <taxon>Pseudomonadati</taxon>
        <taxon>Pseudomonadota</taxon>
        <taxon>Gammaproteobacteria</taxon>
        <taxon>Lysobacterales</taxon>
        <taxon>Rhodanobacteraceae</taxon>
        <taxon>Dokdonella</taxon>
    </lineage>
</organism>
<proteinExistence type="predicted"/>
<feature type="chain" id="PRO_5032595406" evidence="1">
    <location>
        <begin position="28"/>
        <end position="342"/>
    </location>
</feature>
<name>A0A839F0C6_9GAMM</name>
<protein>
    <submittedName>
        <fullName evidence="2">Uncharacterized protein</fullName>
    </submittedName>
</protein>
<feature type="signal peptide" evidence="1">
    <location>
        <begin position="1"/>
        <end position="27"/>
    </location>
</feature>
<evidence type="ECO:0000256" key="1">
    <source>
        <dbReference type="SAM" id="SignalP"/>
    </source>
</evidence>
<evidence type="ECO:0000313" key="2">
    <source>
        <dbReference type="EMBL" id="MBA8887492.1"/>
    </source>
</evidence>
<dbReference type="RefSeq" id="WP_182530555.1">
    <property type="nucleotide sequence ID" value="NZ_JACGXL010000002.1"/>
</dbReference>
<sequence>MNTARTHPRLRLMFVLVAVLASGGVHAGGAPLPDLVLRDGFERPESADIAPMSDEFDSPATLGNWHRIWREEYWGRDPLEQFDIGSPLAGWITFVPWTSTWYEDYVGELAFQPVSGDFVATTRVRARARGGNAAPGGTHGGAAGSEFSLAGILVRAPHEDVACCDSSWWQPGGERYVFLSFGAADQPGTYQLEAKTTRAAIAPETHSVSNLEIASAQADEEELRVARIGGALLLLVRDPGASWIVHRRYRRDDFPLALQVGMTVYTDWAIASTYPYAEHNRTRIEHAWLDAQVPADPDLRAQFDYFRFERPVVPAALAGLDLADPGAVGDAELLAFLGDPLP</sequence>
<comment type="caution">
    <text evidence="2">The sequence shown here is derived from an EMBL/GenBank/DDBJ whole genome shotgun (WGS) entry which is preliminary data.</text>
</comment>
<keyword evidence="1" id="KW-0732">Signal</keyword>
<reference evidence="2 3" key="1">
    <citation type="submission" date="2020-07" db="EMBL/GenBank/DDBJ databases">
        <title>Genomic Encyclopedia of Type Strains, Phase IV (KMG-V): Genome sequencing to study the core and pangenomes of soil and plant-associated prokaryotes.</title>
        <authorList>
            <person name="Whitman W."/>
        </authorList>
    </citation>
    <scope>NUCLEOTIDE SEQUENCE [LARGE SCALE GENOMIC DNA]</scope>
    <source>
        <strain evidence="2 3">RH2WT43</strain>
    </source>
</reference>
<evidence type="ECO:0000313" key="3">
    <source>
        <dbReference type="Proteomes" id="UP000550401"/>
    </source>
</evidence>
<dbReference type="EMBL" id="JACGXL010000002">
    <property type="protein sequence ID" value="MBA8887492.1"/>
    <property type="molecule type" value="Genomic_DNA"/>
</dbReference>
<keyword evidence="3" id="KW-1185">Reference proteome</keyword>
<gene>
    <name evidence="2" type="ORF">FHW12_001706</name>
</gene>